<feature type="transmembrane region" description="Helical" evidence="2">
    <location>
        <begin position="55"/>
        <end position="73"/>
    </location>
</feature>
<evidence type="ECO:0000256" key="2">
    <source>
        <dbReference type="SAM" id="Phobius"/>
    </source>
</evidence>
<feature type="region of interest" description="Disordered" evidence="1">
    <location>
        <begin position="1"/>
        <end position="27"/>
    </location>
</feature>
<sequence>MSPTRTSGTGLTATSSRRSGLSRSGAYRHARRALRRWETVVGGAARTATGVVTPLGWAVLAGSVLALGLGYGLGWTEFAVAGVGTGILAAVSALFLIGRTRFTVALTVETRRTVVGSPVEGSVELGADSRRPLWGARLEVRIGAELVPLRLPGVGESGRSSTAFEVPARQRGIVTVGPVRTVRGDPLGLFRRDVEWTETVEVFVHPATVVVPSTSTGFIRDLEGSPTRDLTASDISFHALREYRPGDDRRHIHWKSTARTGQLTVRQFEETRRSHLVVAFGLADADYADPDEFELAVGAASSIALRAIRDGRDLSVLTSPATPAFAAPDDEVRAPRVVASSSRQRLLDDVSSLASGTSTVGLSALARLATEQVSGISLVFLVCGSTPSLRELQSWSLRFPLGVQIVVVVCRPTAEPSLRRIGELSIVTIGYLDDLRAALHRGAQE</sequence>
<feature type="compositionally biased region" description="Low complexity" evidence="1">
    <location>
        <begin position="11"/>
        <end position="25"/>
    </location>
</feature>
<protein>
    <submittedName>
        <fullName evidence="4">DUF58 domain-containing protein</fullName>
    </submittedName>
</protein>
<dbReference type="RefSeq" id="WP_345373088.1">
    <property type="nucleotide sequence ID" value="NZ_BAABLM010000001.1"/>
</dbReference>
<accession>A0ABP8VLN7</accession>
<gene>
    <name evidence="4" type="ORF">GCM10025780_06270</name>
</gene>
<keyword evidence="2" id="KW-0812">Transmembrane</keyword>
<name>A0ABP8VLN7_9MICO</name>
<keyword evidence="2" id="KW-0472">Membrane</keyword>
<dbReference type="EMBL" id="BAABLM010000001">
    <property type="protein sequence ID" value="GAA4666998.1"/>
    <property type="molecule type" value="Genomic_DNA"/>
</dbReference>
<comment type="caution">
    <text evidence="4">The sequence shown here is derived from an EMBL/GenBank/DDBJ whole genome shotgun (WGS) entry which is preliminary data.</text>
</comment>
<evidence type="ECO:0000313" key="4">
    <source>
        <dbReference type="EMBL" id="GAA4666998.1"/>
    </source>
</evidence>
<keyword evidence="2" id="KW-1133">Transmembrane helix</keyword>
<dbReference type="InterPro" id="IPR002881">
    <property type="entry name" value="DUF58"/>
</dbReference>
<feature type="transmembrane region" description="Helical" evidence="2">
    <location>
        <begin position="79"/>
        <end position="97"/>
    </location>
</feature>
<reference evidence="5" key="1">
    <citation type="journal article" date="2019" name="Int. J. Syst. Evol. Microbiol.">
        <title>The Global Catalogue of Microorganisms (GCM) 10K type strain sequencing project: providing services to taxonomists for standard genome sequencing and annotation.</title>
        <authorList>
            <consortium name="The Broad Institute Genomics Platform"/>
            <consortium name="The Broad Institute Genome Sequencing Center for Infectious Disease"/>
            <person name="Wu L."/>
            <person name="Ma J."/>
        </authorList>
    </citation>
    <scope>NUCLEOTIDE SEQUENCE [LARGE SCALE GENOMIC DNA]</scope>
    <source>
        <strain evidence="5">JCM 18956</strain>
    </source>
</reference>
<organism evidence="4 5">
    <name type="scientific">Frondihabitans cladoniiphilus</name>
    <dbReference type="NCBI Taxonomy" id="715785"/>
    <lineage>
        <taxon>Bacteria</taxon>
        <taxon>Bacillati</taxon>
        <taxon>Actinomycetota</taxon>
        <taxon>Actinomycetes</taxon>
        <taxon>Micrococcales</taxon>
        <taxon>Microbacteriaceae</taxon>
        <taxon>Frondihabitans</taxon>
    </lineage>
</organism>
<keyword evidence="5" id="KW-1185">Reference proteome</keyword>
<feature type="compositionally biased region" description="Polar residues" evidence="1">
    <location>
        <begin position="1"/>
        <end position="10"/>
    </location>
</feature>
<dbReference type="PANTHER" id="PTHR34351">
    <property type="entry name" value="SLR1927 PROTEIN-RELATED"/>
    <property type="match status" value="1"/>
</dbReference>
<proteinExistence type="predicted"/>
<evidence type="ECO:0000259" key="3">
    <source>
        <dbReference type="Pfam" id="PF01882"/>
    </source>
</evidence>
<dbReference type="Proteomes" id="UP001501295">
    <property type="component" value="Unassembled WGS sequence"/>
</dbReference>
<evidence type="ECO:0000313" key="5">
    <source>
        <dbReference type="Proteomes" id="UP001501295"/>
    </source>
</evidence>
<feature type="domain" description="DUF58" evidence="3">
    <location>
        <begin position="240"/>
        <end position="320"/>
    </location>
</feature>
<dbReference type="Pfam" id="PF01882">
    <property type="entry name" value="DUF58"/>
    <property type="match status" value="1"/>
</dbReference>
<evidence type="ECO:0000256" key="1">
    <source>
        <dbReference type="SAM" id="MobiDB-lite"/>
    </source>
</evidence>